<dbReference type="OrthoDB" id="10668314at2759"/>
<reference evidence="2" key="1">
    <citation type="submission" date="2021-03" db="EMBL/GenBank/DDBJ databases">
        <authorList>
            <person name="Tagirdzhanova G."/>
        </authorList>
    </citation>
    <scope>NUCLEOTIDE SEQUENCE</scope>
</reference>
<evidence type="ECO:0000256" key="1">
    <source>
        <dbReference type="SAM" id="SignalP"/>
    </source>
</evidence>
<protein>
    <submittedName>
        <fullName evidence="2">Uncharacterized protein</fullName>
    </submittedName>
</protein>
<feature type="chain" id="PRO_5034030084" evidence="1">
    <location>
        <begin position="22"/>
        <end position="237"/>
    </location>
</feature>
<proteinExistence type="predicted"/>
<gene>
    <name evidence="2" type="ORF">HETSPECPRED_005679</name>
</gene>
<evidence type="ECO:0000313" key="2">
    <source>
        <dbReference type="EMBL" id="CAF9942280.1"/>
    </source>
</evidence>
<accession>A0A8H3J7J8</accession>
<dbReference type="Proteomes" id="UP000664521">
    <property type="component" value="Unassembled WGS sequence"/>
</dbReference>
<evidence type="ECO:0000313" key="3">
    <source>
        <dbReference type="Proteomes" id="UP000664521"/>
    </source>
</evidence>
<dbReference type="EMBL" id="CAJPDS010000361">
    <property type="protein sequence ID" value="CAF9942280.1"/>
    <property type="molecule type" value="Genomic_DNA"/>
</dbReference>
<feature type="signal peptide" evidence="1">
    <location>
        <begin position="1"/>
        <end position="21"/>
    </location>
</feature>
<name>A0A8H3J7J8_9LECA</name>
<comment type="caution">
    <text evidence="2">The sequence shown here is derived from an EMBL/GenBank/DDBJ whole genome shotgun (WGS) entry which is preliminary data.</text>
</comment>
<keyword evidence="1" id="KW-0732">Signal</keyword>
<organism evidence="2 3">
    <name type="scientific">Heterodermia speciosa</name>
    <dbReference type="NCBI Taxonomy" id="116794"/>
    <lineage>
        <taxon>Eukaryota</taxon>
        <taxon>Fungi</taxon>
        <taxon>Dikarya</taxon>
        <taxon>Ascomycota</taxon>
        <taxon>Pezizomycotina</taxon>
        <taxon>Lecanoromycetes</taxon>
        <taxon>OSLEUM clade</taxon>
        <taxon>Lecanoromycetidae</taxon>
        <taxon>Caliciales</taxon>
        <taxon>Physciaceae</taxon>
        <taxon>Heterodermia</taxon>
    </lineage>
</organism>
<dbReference type="AlphaFoldDB" id="A0A8H3J7J8"/>
<keyword evidence="3" id="KW-1185">Reference proteome</keyword>
<sequence>MAPKSQTLLLALTTLASTSTAFPQMNSNYGSAAYGGPGGIASSTSGAYTYSYTDSYTGTAYSYTDSYPTETYSYTDSYPTETYSTSYPTSTSTSSTCGDISALDPACYVLFPYVGQNDLPAVCSLFLQAQAGASYDCDCAAGSTYAPFTTTSATDFYPETTSTAVFVDTTSYPYFCADCATPSPFFTSTDSYSSYTTDSYTSTYATETGTDTFSSPSATATATGITYASPTVTSSYA</sequence>